<organism evidence="2 3">
    <name type="scientific">Pyrocoelia pectoralis</name>
    <dbReference type="NCBI Taxonomy" id="417401"/>
    <lineage>
        <taxon>Eukaryota</taxon>
        <taxon>Metazoa</taxon>
        <taxon>Ecdysozoa</taxon>
        <taxon>Arthropoda</taxon>
        <taxon>Hexapoda</taxon>
        <taxon>Insecta</taxon>
        <taxon>Pterygota</taxon>
        <taxon>Neoptera</taxon>
        <taxon>Endopterygota</taxon>
        <taxon>Coleoptera</taxon>
        <taxon>Polyphaga</taxon>
        <taxon>Elateriformia</taxon>
        <taxon>Elateroidea</taxon>
        <taxon>Lampyridae</taxon>
        <taxon>Lampyrinae</taxon>
        <taxon>Pyrocoelia</taxon>
    </lineage>
</organism>
<evidence type="ECO:0000259" key="1">
    <source>
        <dbReference type="PROSITE" id="PS50835"/>
    </source>
</evidence>
<evidence type="ECO:0000313" key="2">
    <source>
        <dbReference type="EMBL" id="KAK5649427.1"/>
    </source>
</evidence>
<proteinExistence type="predicted"/>
<accession>A0AAN7ZQI9</accession>
<dbReference type="PANTHER" id="PTHR21261">
    <property type="entry name" value="BEAT PROTEIN"/>
    <property type="match status" value="1"/>
</dbReference>
<dbReference type="InterPro" id="IPR013783">
    <property type="entry name" value="Ig-like_fold"/>
</dbReference>
<protein>
    <recommendedName>
        <fullName evidence="1">Ig-like domain-containing protein</fullName>
    </recommendedName>
</protein>
<dbReference type="EMBL" id="JAVRBK010000001">
    <property type="protein sequence ID" value="KAK5649427.1"/>
    <property type="molecule type" value="Genomic_DNA"/>
</dbReference>
<dbReference type="AlphaFoldDB" id="A0AAN7ZQI9"/>
<gene>
    <name evidence="2" type="ORF">RI129_000456</name>
</gene>
<dbReference type="InterPro" id="IPR036179">
    <property type="entry name" value="Ig-like_dom_sf"/>
</dbReference>
<dbReference type="Proteomes" id="UP001329430">
    <property type="component" value="Chromosome 1"/>
</dbReference>
<dbReference type="FunFam" id="2.60.40.10:FF:000437">
    <property type="entry name" value="Beat-IIIc, isoform A"/>
    <property type="match status" value="1"/>
</dbReference>
<reference evidence="2 3" key="1">
    <citation type="journal article" date="2024" name="Insects">
        <title>An Improved Chromosome-Level Genome Assembly of the Firefly Pyrocoelia pectoralis.</title>
        <authorList>
            <person name="Fu X."/>
            <person name="Meyer-Rochow V.B."/>
            <person name="Ballantyne L."/>
            <person name="Zhu X."/>
        </authorList>
    </citation>
    <scope>NUCLEOTIDE SEQUENCE [LARGE SCALE GENOMIC DNA]</scope>
    <source>
        <strain evidence="2">XCY_ONT2</strain>
    </source>
</reference>
<comment type="caution">
    <text evidence="2">The sequence shown here is derived from an EMBL/GenBank/DDBJ whole genome shotgun (WGS) entry which is preliminary data.</text>
</comment>
<keyword evidence="3" id="KW-1185">Reference proteome</keyword>
<feature type="domain" description="Ig-like" evidence="1">
    <location>
        <begin position="26"/>
        <end position="131"/>
    </location>
</feature>
<dbReference type="Pfam" id="PF13895">
    <property type="entry name" value="Ig_2"/>
    <property type="match status" value="1"/>
</dbReference>
<dbReference type="SUPFAM" id="SSF48726">
    <property type="entry name" value="Immunoglobulin"/>
    <property type="match status" value="1"/>
</dbReference>
<name>A0AAN7ZQI9_9COLE</name>
<dbReference type="PROSITE" id="PS50835">
    <property type="entry name" value="IG_LIKE"/>
    <property type="match status" value="1"/>
</dbReference>
<dbReference type="PANTHER" id="PTHR21261:SF6">
    <property type="entry name" value="BEATEN PATH IIA-RELATED"/>
    <property type="match status" value="1"/>
</dbReference>
<dbReference type="Gene3D" id="2.60.40.10">
    <property type="entry name" value="Immunoglobulins"/>
    <property type="match status" value="1"/>
</dbReference>
<sequence length="277" mass="31911">MYTMKVFKTILRMMLQISVFCTDVYPLKNVVLTLQPAIVERDHNCTLICTYDLEDVPLYTVSWYRGSKEFYRYTPNETPSIKVFKTTGINVDEDQSNSTQVVLREVEFNLSGNFTCEVTTENGFSTRQDVQVMQVVQLPDDAPTISVGREPLDYGDDLVANCMSPPSRPPAMLKFVLNNRTVARTDPFVLQRMSQELSWSDLYLNLTLTKYHFRTGRLILRCEARIENIYHKYAELKLNTARDPIPERVSAYDSSHSIERITIVKLIIINLISSLLK</sequence>
<evidence type="ECO:0000313" key="3">
    <source>
        <dbReference type="Proteomes" id="UP001329430"/>
    </source>
</evidence>
<dbReference type="InterPro" id="IPR007110">
    <property type="entry name" value="Ig-like_dom"/>
</dbReference>